<evidence type="ECO:0000256" key="2">
    <source>
        <dbReference type="ARBA" id="ARBA00022723"/>
    </source>
</evidence>
<organism evidence="8">
    <name type="scientific">Picocystis salinarum</name>
    <dbReference type="NCBI Taxonomy" id="88271"/>
    <lineage>
        <taxon>Eukaryota</taxon>
        <taxon>Viridiplantae</taxon>
        <taxon>Chlorophyta</taxon>
        <taxon>Picocystophyceae</taxon>
        <taxon>Picocystales</taxon>
        <taxon>Picocystaceae</taxon>
        <taxon>Picocystis</taxon>
    </lineage>
</organism>
<proteinExistence type="predicted"/>
<evidence type="ECO:0000256" key="4">
    <source>
        <dbReference type="ARBA" id="ARBA00022833"/>
    </source>
</evidence>
<keyword evidence="1" id="KW-0343">GTPase activation</keyword>
<dbReference type="GO" id="GO:0008270">
    <property type="term" value="F:zinc ion binding"/>
    <property type="evidence" value="ECO:0007669"/>
    <property type="project" value="UniProtKB-KW"/>
</dbReference>
<evidence type="ECO:0000259" key="7">
    <source>
        <dbReference type="PROSITE" id="PS50115"/>
    </source>
</evidence>
<dbReference type="InterPro" id="IPR044519">
    <property type="entry name" value="ARF_GAP_AGD6/7"/>
</dbReference>
<reference evidence="8" key="1">
    <citation type="submission" date="2021-01" db="EMBL/GenBank/DDBJ databases">
        <authorList>
            <person name="Corre E."/>
            <person name="Pelletier E."/>
            <person name="Niang G."/>
            <person name="Scheremetjew M."/>
            <person name="Finn R."/>
            <person name="Kale V."/>
            <person name="Holt S."/>
            <person name="Cochrane G."/>
            <person name="Meng A."/>
            <person name="Brown T."/>
            <person name="Cohen L."/>
        </authorList>
    </citation>
    <scope>NUCLEOTIDE SEQUENCE</scope>
    <source>
        <strain evidence="8">CCMP1897</strain>
    </source>
</reference>
<keyword evidence="2" id="KW-0479">Metal-binding</keyword>
<dbReference type="InterPro" id="IPR038508">
    <property type="entry name" value="ArfGAP_dom_sf"/>
</dbReference>
<sequence>MASSQASQRLRALQSQAENRMCCDCKQKNPQWASVSYGCFMCLECSGKHRGLGVHLSFVRSVNMDAWSNEQLKIMEVGGNKKMNDFFAKYGIAKETEITTKYSSKAAEVYRNKIKALASGKPFADPSPAEVGKSFPKVPNGDKVGASTPNVGKIYQDSWDSWGDATSQSQATQQSFSNVELQASMAQKDQFFAKKLAENSSRPEGVPPSQGGKYVGFGSGPIQPARGSQDDVLKDVSGALSKGFQSLSLAAAGVAKAVGQKTQQFASEFREGEAGDKISTSAHAMAVRSKEVSSKAWSNLQTFYRSTVSQVSDMSGFETRSKYEQLSYDDFGSYQSSDVQNNHESRVPSSGWGERSNPSRNDTGYHYAVGNANFQNMMGHSSSADNWAGWDVEEEDASTKLAGYSSTPQTAGVDVDEDDWGKW</sequence>
<feature type="domain" description="Arf-GAP" evidence="7">
    <location>
        <begin position="7"/>
        <end position="123"/>
    </location>
</feature>
<evidence type="ECO:0000313" key="8">
    <source>
        <dbReference type="EMBL" id="CAE0606983.1"/>
    </source>
</evidence>
<dbReference type="FunFam" id="1.10.220.150:FF:000014">
    <property type="entry name" value="ADP-ribosylation factor GTPase-activating protein"/>
    <property type="match status" value="1"/>
</dbReference>
<evidence type="ECO:0000256" key="3">
    <source>
        <dbReference type="ARBA" id="ARBA00022771"/>
    </source>
</evidence>
<dbReference type="Gene3D" id="1.10.220.150">
    <property type="entry name" value="Arf GTPase activating protein"/>
    <property type="match status" value="1"/>
</dbReference>
<dbReference type="PANTHER" id="PTHR47021:SF4">
    <property type="entry name" value="ADP-RIBOSYLATION FACTOR GTPASE-ACTIVATING PROTEIN AGD6-RELATED"/>
    <property type="match status" value="1"/>
</dbReference>
<dbReference type="InterPro" id="IPR037278">
    <property type="entry name" value="ARFGAP/RecO"/>
</dbReference>
<name>A0A7S3UB92_9CHLO</name>
<feature type="compositionally biased region" description="Acidic residues" evidence="6">
    <location>
        <begin position="414"/>
        <end position="423"/>
    </location>
</feature>
<feature type="region of interest" description="Disordered" evidence="6">
    <location>
        <begin position="128"/>
        <end position="149"/>
    </location>
</feature>
<protein>
    <recommendedName>
        <fullName evidence="7">Arf-GAP domain-containing protein</fullName>
    </recommendedName>
</protein>
<dbReference type="SUPFAM" id="SSF57863">
    <property type="entry name" value="ArfGap/RecO-like zinc finger"/>
    <property type="match status" value="1"/>
</dbReference>
<keyword evidence="4" id="KW-0862">Zinc</keyword>
<dbReference type="PROSITE" id="PS50115">
    <property type="entry name" value="ARFGAP"/>
    <property type="match status" value="1"/>
</dbReference>
<dbReference type="PANTHER" id="PTHR47021">
    <property type="entry name" value="ADP-RIBOSYLATION FACTOR GTPASE-ACTIVATING PROTEIN AGD6-RELATED"/>
    <property type="match status" value="1"/>
</dbReference>
<keyword evidence="3 5" id="KW-0863">Zinc-finger</keyword>
<feature type="region of interest" description="Disordered" evidence="6">
    <location>
        <begin position="397"/>
        <end position="423"/>
    </location>
</feature>
<gene>
    <name evidence="8" type="ORF">PSAL00342_LOCUS799</name>
</gene>
<evidence type="ECO:0000256" key="1">
    <source>
        <dbReference type="ARBA" id="ARBA00022468"/>
    </source>
</evidence>
<dbReference type="SMART" id="SM00105">
    <property type="entry name" value="ArfGap"/>
    <property type="match status" value="1"/>
</dbReference>
<evidence type="ECO:0000256" key="6">
    <source>
        <dbReference type="SAM" id="MobiDB-lite"/>
    </source>
</evidence>
<dbReference type="GO" id="GO:0016192">
    <property type="term" value="P:vesicle-mediated transport"/>
    <property type="evidence" value="ECO:0007669"/>
    <property type="project" value="InterPro"/>
</dbReference>
<dbReference type="Pfam" id="PF01412">
    <property type="entry name" value="ArfGap"/>
    <property type="match status" value="1"/>
</dbReference>
<dbReference type="GO" id="GO:0005096">
    <property type="term" value="F:GTPase activator activity"/>
    <property type="evidence" value="ECO:0007669"/>
    <property type="project" value="UniProtKB-KW"/>
</dbReference>
<evidence type="ECO:0000256" key="5">
    <source>
        <dbReference type="PROSITE-ProRule" id="PRU00288"/>
    </source>
</evidence>
<dbReference type="AlphaFoldDB" id="A0A7S3UB92"/>
<dbReference type="EMBL" id="HBIS01000925">
    <property type="protein sequence ID" value="CAE0606983.1"/>
    <property type="molecule type" value="Transcribed_RNA"/>
</dbReference>
<dbReference type="PRINTS" id="PR00405">
    <property type="entry name" value="REVINTRACTNG"/>
</dbReference>
<feature type="region of interest" description="Disordered" evidence="6">
    <location>
        <begin position="197"/>
        <end position="229"/>
    </location>
</feature>
<accession>A0A7S3UB92</accession>
<feature type="region of interest" description="Disordered" evidence="6">
    <location>
        <begin position="333"/>
        <end position="359"/>
    </location>
</feature>
<dbReference type="InterPro" id="IPR001164">
    <property type="entry name" value="ArfGAP_dom"/>
</dbReference>
<dbReference type="CDD" id="cd08830">
    <property type="entry name" value="ArfGap_ArfGap1"/>
    <property type="match status" value="1"/>
</dbReference>